<dbReference type="GO" id="GO:0085020">
    <property type="term" value="P:protein K6-linked ubiquitination"/>
    <property type="evidence" value="ECO:0007669"/>
    <property type="project" value="TreeGrafter"/>
</dbReference>
<keyword evidence="2 3" id="KW-0040">ANK repeat</keyword>
<reference evidence="5 6" key="1">
    <citation type="journal article" date="2021" name="Nat. Commun.">
        <title>Genetic determinants of endophytism in the Arabidopsis root mycobiome.</title>
        <authorList>
            <person name="Mesny F."/>
            <person name="Miyauchi S."/>
            <person name="Thiergart T."/>
            <person name="Pickel B."/>
            <person name="Atanasova L."/>
            <person name="Karlsson M."/>
            <person name="Huettel B."/>
            <person name="Barry K.W."/>
            <person name="Haridas S."/>
            <person name="Chen C."/>
            <person name="Bauer D."/>
            <person name="Andreopoulos W."/>
            <person name="Pangilinan J."/>
            <person name="LaButti K."/>
            <person name="Riley R."/>
            <person name="Lipzen A."/>
            <person name="Clum A."/>
            <person name="Drula E."/>
            <person name="Henrissat B."/>
            <person name="Kohler A."/>
            <person name="Grigoriev I.V."/>
            <person name="Martin F.M."/>
            <person name="Hacquard S."/>
        </authorList>
    </citation>
    <scope>NUCLEOTIDE SEQUENCE [LARGE SCALE GENOMIC DNA]</scope>
    <source>
        <strain evidence="5 6">MPI-CAGE-CH-0241</strain>
    </source>
</reference>
<name>A0A9P8W7S6_9HYPO</name>
<dbReference type="OrthoDB" id="4772757at2759"/>
<keyword evidence="1" id="KW-0677">Repeat</keyword>
<organism evidence="5 6">
    <name type="scientific">Thelonectria olida</name>
    <dbReference type="NCBI Taxonomy" id="1576542"/>
    <lineage>
        <taxon>Eukaryota</taxon>
        <taxon>Fungi</taxon>
        <taxon>Dikarya</taxon>
        <taxon>Ascomycota</taxon>
        <taxon>Pezizomycotina</taxon>
        <taxon>Sordariomycetes</taxon>
        <taxon>Hypocreomycetidae</taxon>
        <taxon>Hypocreales</taxon>
        <taxon>Nectriaceae</taxon>
        <taxon>Thelonectria</taxon>
    </lineage>
</organism>
<dbReference type="SUPFAM" id="SSF48403">
    <property type="entry name" value="Ankyrin repeat"/>
    <property type="match status" value="1"/>
</dbReference>
<protein>
    <submittedName>
        <fullName evidence="5">Ankyrin repeat-containing domain protein</fullName>
    </submittedName>
</protein>
<dbReference type="EMBL" id="JAGPYM010000008">
    <property type="protein sequence ID" value="KAH6891484.1"/>
    <property type="molecule type" value="Genomic_DNA"/>
</dbReference>
<gene>
    <name evidence="5" type="ORF">B0T10DRAFT_458873</name>
</gene>
<feature type="region of interest" description="Disordered" evidence="4">
    <location>
        <begin position="136"/>
        <end position="159"/>
    </location>
</feature>
<dbReference type="InterPro" id="IPR036770">
    <property type="entry name" value="Ankyrin_rpt-contain_sf"/>
</dbReference>
<evidence type="ECO:0000256" key="2">
    <source>
        <dbReference type="ARBA" id="ARBA00023043"/>
    </source>
</evidence>
<dbReference type="Gene3D" id="1.25.40.20">
    <property type="entry name" value="Ankyrin repeat-containing domain"/>
    <property type="match status" value="1"/>
</dbReference>
<dbReference type="InterPro" id="IPR002110">
    <property type="entry name" value="Ankyrin_rpt"/>
</dbReference>
<keyword evidence="6" id="KW-1185">Reference proteome</keyword>
<feature type="repeat" description="ANK" evidence="3">
    <location>
        <begin position="74"/>
        <end position="106"/>
    </location>
</feature>
<evidence type="ECO:0000313" key="6">
    <source>
        <dbReference type="Proteomes" id="UP000777438"/>
    </source>
</evidence>
<dbReference type="Proteomes" id="UP000777438">
    <property type="component" value="Unassembled WGS sequence"/>
</dbReference>
<dbReference type="PANTHER" id="PTHR24171">
    <property type="entry name" value="ANKYRIN REPEAT DOMAIN-CONTAINING PROTEIN 39-RELATED"/>
    <property type="match status" value="1"/>
</dbReference>
<dbReference type="AlphaFoldDB" id="A0A9P8W7S6"/>
<evidence type="ECO:0000256" key="1">
    <source>
        <dbReference type="ARBA" id="ARBA00022737"/>
    </source>
</evidence>
<evidence type="ECO:0000256" key="4">
    <source>
        <dbReference type="SAM" id="MobiDB-lite"/>
    </source>
</evidence>
<proteinExistence type="predicted"/>
<sequence length="159" mass="17208">MAIICFKPLQPRALNEVVKVLLDHGADINPQTGTYGNALQAAAYGGHVRNARLIFDRGSDINMEGRGEERHGCHAHSGLHEAVKKGHEQMVRLLLERGAKVNAKGGKHGSALKAALRHRRNHIKAILLAAGATAEEPDLGDSDWGPRYKRAKRCPSTSG</sequence>
<dbReference type="GO" id="GO:0004842">
    <property type="term" value="F:ubiquitin-protein transferase activity"/>
    <property type="evidence" value="ECO:0007669"/>
    <property type="project" value="TreeGrafter"/>
</dbReference>
<dbReference type="PANTHER" id="PTHR24171:SF8">
    <property type="entry name" value="BRCA1-ASSOCIATED RING DOMAIN PROTEIN 1"/>
    <property type="match status" value="1"/>
</dbReference>
<comment type="caution">
    <text evidence="5">The sequence shown here is derived from an EMBL/GenBank/DDBJ whole genome shotgun (WGS) entry which is preliminary data.</text>
</comment>
<dbReference type="Pfam" id="PF00023">
    <property type="entry name" value="Ank"/>
    <property type="match status" value="1"/>
</dbReference>
<dbReference type="SMART" id="SM00248">
    <property type="entry name" value="ANK"/>
    <property type="match status" value="2"/>
</dbReference>
<evidence type="ECO:0000256" key="3">
    <source>
        <dbReference type="PROSITE-ProRule" id="PRU00023"/>
    </source>
</evidence>
<evidence type="ECO:0000313" key="5">
    <source>
        <dbReference type="EMBL" id="KAH6891484.1"/>
    </source>
</evidence>
<dbReference type="PROSITE" id="PS50297">
    <property type="entry name" value="ANK_REP_REGION"/>
    <property type="match status" value="1"/>
</dbReference>
<dbReference type="PROSITE" id="PS50088">
    <property type="entry name" value="ANK_REPEAT"/>
    <property type="match status" value="1"/>
</dbReference>
<accession>A0A9P8W7S6</accession>